<name>A0A8S3D2Y7_9BILA</name>
<comment type="caution">
    <text evidence="1">The sequence shown here is derived from an EMBL/GenBank/DDBJ whole genome shotgun (WGS) entry which is preliminary data.</text>
</comment>
<sequence>MKANITFIFQEAQTSGKLPPLVNCFSYHVRLVQYQ</sequence>
<dbReference type="Proteomes" id="UP000676336">
    <property type="component" value="Unassembled WGS sequence"/>
</dbReference>
<feature type="non-terminal residue" evidence="1">
    <location>
        <position position="35"/>
    </location>
</feature>
<evidence type="ECO:0000313" key="1">
    <source>
        <dbReference type="EMBL" id="CAF4974202.1"/>
    </source>
</evidence>
<gene>
    <name evidence="1" type="ORF">SMN809_LOCUS55342</name>
</gene>
<evidence type="ECO:0000313" key="2">
    <source>
        <dbReference type="Proteomes" id="UP000676336"/>
    </source>
</evidence>
<organism evidence="1 2">
    <name type="scientific">Rotaria magnacalcarata</name>
    <dbReference type="NCBI Taxonomy" id="392030"/>
    <lineage>
        <taxon>Eukaryota</taxon>
        <taxon>Metazoa</taxon>
        <taxon>Spiralia</taxon>
        <taxon>Gnathifera</taxon>
        <taxon>Rotifera</taxon>
        <taxon>Eurotatoria</taxon>
        <taxon>Bdelloidea</taxon>
        <taxon>Philodinida</taxon>
        <taxon>Philodinidae</taxon>
        <taxon>Rotaria</taxon>
    </lineage>
</organism>
<protein>
    <submittedName>
        <fullName evidence="1">Uncharacterized protein</fullName>
    </submittedName>
</protein>
<proteinExistence type="predicted"/>
<dbReference type="EMBL" id="CAJOBI010195240">
    <property type="protein sequence ID" value="CAF4974202.1"/>
    <property type="molecule type" value="Genomic_DNA"/>
</dbReference>
<accession>A0A8S3D2Y7</accession>
<reference evidence="1" key="1">
    <citation type="submission" date="2021-02" db="EMBL/GenBank/DDBJ databases">
        <authorList>
            <person name="Nowell W R."/>
        </authorList>
    </citation>
    <scope>NUCLEOTIDE SEQUENCE</scope>
</reference>
<dbReference type="AlphaFoldDB" id="A0A8S3D2Y7"/>